<feature type="chain" id="PRO_5035815586" evidence="1">
    <location>
        <begin position="23"/>
        <end position="118"/>
    </location>
</feature>
<keyword evidence="1" id="KW-0732">Signal</keyword>
<organism evidence="2 3">
    <name type="scientific">Rotaria magnacalcarata</name>
    <dbReference type="NCBI Taxonomy" id="392030"/>
    <lineage>
        <taxon>Eukaryota</taxon>
        <taxon>Metazoa</taxon>
        <taxon>Spiralia</taxon>
        <taxon>Gnathifera</taxon>
        <taxon>Rotifera</taxon>
        <taxon>Eurotatoria</taxon>
        <taxon>Bdelloidea</taxon>
        <taxon>Philodinida</taxon>
        <taxon>Philodinidae</taxon>
        <taxon>Rotaria</taxon>
    </lineage>
</organism>
<dbReference type="AlphaFoldDB" id="A0A8S2ZNM4"/>
<accession>A0A8S2ZNM4</accession>
<name>A0A8S2ZNM4_9BILA</name>
<evidence type="ECO:0000313" key="3">
    <source>
        <dbReference type="Proteomes" id="UP000681967"/>
    </source>
</evidence>
<feature type="signal peptide" evidence="1">
    <location>
        <begin position="1"/>
        <end position="22"/>
    </location>
</feature>
<gene>
    <name evidence="2" type="ORF">BYL167_LOCUS42071</name>
</gene>
<dbReference type="EMBL" id="CAJOBH010108351">
    <property type="protein sequence ID" value="CAF4648718.1"/>
    <property type="molecule type" value="Genomic_DNA"/>
</dbReference>
<comment type="caution">
    <text evidence="2">The sequence shown here is derived from an EMBL/GenBank/DDBJ whole genome shotgun (WGS) entry which is preliminary data.</text>
</comment>
<evidence type="ECO:0000256" key="1">
    <source>
        <dbReference type="SAM" id="SignalP"/>
    </source>
</evidence>
<protein>
    <submittedName>
        <fullName evidence="2">Uncharacterized protein</fullName>
    </submittedName>
</protein>
<reference evidence="2" key="1">
    <citation type="submission" date="2021-02" db="EMBL/GenBank/DDBJ databases">
        <authorList>
            <person name="Nowell W R."/>
        </authorList>
    </citation>
    <scope>NUCLEOTIDE SEQUENCE</scope>
</reference>
<proteinExistence type="predicted"/>
<dbReference type="Proteomes" id="UP000681967">
    <property type="component" value="Unassembled WGS sequence"/>
</dbReference>
<evidence type="ECO:0000313" key="2">
    <source>
        <dbReference type="EMBL" id="CAF4648718.1"/>
    </source>
</evidence>
<sequence length="118" mass="14596">MKINNAIYIVLLIHLFQYDILARQYPKYDQQDFENELDNIRKRFETFDLDNNEIDPNDRVDVDRWNQLNDNDIKNMPPINDYSNEKTARRWLQWFSRISQRYYQVFDLKKQTLPSFLK</sequence>